<reference evidence="1" key="1">
    <citation type="submission" date="2016-10" db="EMBL/GenBank/DDBJ databases">
        <title>Sequence of Gallionella enrichment culture.</title>
        <authorList>
            <person name="Poehlein A."/>
            <person name="Muehling M."/>
            <person name="Daniel R."/>
        </authorList>
    </citation>
    <scope>NUCLEOTIDE SEQUENCE</scope>
</reference>
<gene>
    <name evidence="1" type="ORF">GALL_522560</name>
</gene>
<sequence>MKKVFKADIPLAERSDWEDWITRDRAEIARLSAEITKAEAQIDSIVYGLFDLTPDEIALLESVV</sequence>
<dbReference type="AlphaFoldDB" id="A0A1J5P3Q4"/>
<name>A0A1J5P3Q4_9ZZZZ</name>
<evidence type="ECO:0000313" key="1">
    <source>
        <dbReference type="EMBL" id="OIQ66177.1"/>
    </source>
</evidence>
<accession>A0A1J5P3Q4</accession>
<protein>
    <submittedName>
        <fullName evidence="1">Uncharacterized protein</fullName>
    </submittedName>
</protein>
<dbReference type="EMBL" id="MLJW01006782">
    <property type="protein sequence ID" value="OIQ66177.1"/>
    <property type="molecule type" value="Genomic_DNA"/>
</dbReference>
<organism evidence="1">
    <name type="scientific">mine drainage metagenome</name>
    <dbReference type="NCBI Taxonomy" id="410659"/>
    <lineage>
        <taxon>unclassified sequences</taxon>
        <taxon>metagenomes</taxon>
        <taxon>ecological metagenomes</taxon>
    </lineage>
</organism>
<proteinExistence type="predicted"/>
<comment type="caution">
    <text evidence="1">The sequence shown here is derived from an EMBL/GenBank/DDBJ whole genome shotgun (WGS) entry which is preliminary data.</text>
</comment>